<comment type="similarity">
    <text evidence="15">Belongs to the ribF family.</text>
</comment>
<sequence length="327" mass="36495">MRVFSSFAELKDAGLKNVFVTIGNFDGVHLGHRSILKELAKRAKEVQGQTLLIVFEPQPLEFFTKKIARLFTLSDKIDVLEKGHLVDNLLVLNFDQDLAQTPADDFVAQLCTSVQLHTIFIGDDFHFGKDRSGNIEQLRSLAPKYGYQVDVISTITNENKQRVSSTLIRSLLAANQLKTANELLGQPFSFTGVVEKGRQLARTLDAPTANIQINRVLSPLHGTYACLVKVEGMAKIYAGVCNVGFKPTVNQDQNNWLVEVHLLDFTGDLYGKELKVTPVEFIRPEQKFSSVDELKKQIFADIELARSLKLTQRLLTGNLFANSSITS</sequence>
<dbReference type="OrthoDB" id="9803667at2"/>
<keyword evidence="11 15" id="KW-0067">ATP-binding</keyword>
<comment type="caution">
    <text evidence="17">The sequence shown here is derived from an EMBL/GenBank/DDBJ whole genome shotgun (WGS) entry which is preliminary data.</text>
</comment>
<evidence type="ECO:0000256" key="13">
    <source>
        <dbReference type="ARBA" id="ARBA00047880"/>
    </source>
</evidence>
<dbReference type="InterPro" id="IPR023468">
    <property type="entry name" value="Riboflavin_kinase"/>
</dbReference>
<dbReference type="GO" id="GO:0009398">
    <property type="term" value="P:FMN biosynthetic process"/>
    <property type="evidence" value="ECO:0007669"/>
    <property type="project" value="UniProtKB-UniRule"/>
</dbReference>
<dbReference type="Pfam" id="PF01687">
    <property type="entry name" value="Flavokinase"/>
    <property type="match status" value="1"/>
</dbReference>
<keyword evidence="18" id="KW-1185">Reference proteome</keyword>
<evidence type="ECO:0000256" key="6">
    <source>
        <dbReference type="ARBA" id="ARBA00022679"/>
    </source>
</evidence>
<dbReference type="PIRSF" id="PIRSF004491">
    <property type="entry name" value="FAD_Synth"/>
    <property type="match status" value="1"/>
</dbReference>
<evidence type="ECO:0000256" key="8">
    <source>
        <dbReference type="ARBA" id="ARBA00022741"/>
    </source>
</evidence>
<dbReference type="SUPFAM" id="SSF82114">
    <property type="entry name" value="Riboflavin kinase-like"/>
    <property type="match status" value="1"/>
</dbReference>
<dbReference type="NCBIfam" id="NF004162">
    <property type="entry name" value="PRK05627.1-5"/>
    <property type="match status" value="1"/>
</dbReference>
<keyword evidence="10 15" id="KW-0274">FAD</keyword>
<evidence type="ECO:0000256" key="7">
    <source>
        <dbReference type="ARBA" id="ARBA00022695"/>
    </source>
</evidence>
<comment type="pathway">
    <text evidence="3 15">Cofactor biosynthesis; FMN biosynthesis; FMN from riboflavin (ATP route): step 1/1.</text>
</comment>
<comment type="catalytic activity">
    <reaction evidence="13 15">
        <text>riboflavin + ATP = FMN + ADP + H(+)</text>
        <dbReference type="Rhea" id="RHEA:14357"/>
        <dbReference type="ChEBI" id="CHEBI:15378"/>
        <dbReference type="ChEBI" id="CHEBI:30616"/>
        <dbReference type="ChEBI" id="CHEBI:57986"/>
        <dbReference type="ChEBI" id="CHEBI:58210"/>
        <dbReference type="ChEBI" id="CHEBI:456216"/>
        <dbReference type="EC" id="2.7.1.26"/>
    </reaction>
</comment>
<dbReference type="InterPro" id="IPR014729">
    <property type="entry name" value="Rossmann-like_a/b/a_fold"/>
</dbReference>
<dbReference type="PANTHER" id="PTHR22749">
    <property type="entry name" value="RIBOFLAVIN KINASE/FMN ADENYLYLTRANSFERASE"/>
    <property type="match status" value="1"/>
</dbReference>
<keyword evidence="7 15" id="KW-0548">Nucleotidyltransferase</keyword>
<comment type="catalytic activity">
    <reaction evidence="14 15">
        <text>FMN + ATP + H(+) = FAD + diphosphate</text>
        <dbReference type="Rhea" id="RHEA:17237"/>
        <dbReference type="ChEBI" id="CHEBI:15378"/>
        <dbReference type="ChEBI" id="CHEBI:30616"/>
        <dbReference type="ChEBI" id="CHEBI:33019"/>
        <dbReference type="ChEBI" id="CHEBI:57692"/>
        <dbReference type="ChEBI" id="CHEBI:58210"/>
        <dbReference type="EC" id="2.7.7.2"/>
    </reaction>
</comment>
<evidence type="ECO:0000259" key="16">
    <source>
        <dbReference type="SMART" id="SM00904"/>
    </source>
</evidence>
<evidence type="ECO:0000256" key="11">
    <source>
        <dbReference type="ARBA" id="ARBA00022840"/>
    </source>
</evidence>
<evidence type="ECO:0000256" key="1">
    <source>
        <dbReference type="ARBA" id="ARBA00002121"/>
    </source>
</evidence>
<dbReference type="NCBIfam" id="TIGR00125">
    <property type="entry name" value="cyt_tran_rel"/>
    <property type="match status" value="1"/>
</dbReference>
<dbReference type="InterPro" id="IPR015865">
    <property type="entry name" value="Riboflavin_kinase_bac/euk"/>
</dbReference>
<dbReference type="PANTHER" id="PTHR22749:SF6">
    <property type="entry name" value="RIBOFLAVIN KINASE"/>
    <property type="match status" value="1"/>
</dbReference>
<dbReference type="InterPro" id="IPR004821">
    <property type="entry name" value="Cyt_trans-like"/>
</dbReference>
<dbReference type="InterPro" id="IPR023465">
    <property type="entry name" value="Riboflavin_kinase_dom_sf"/>
</dbReference>
<dbReference type="NCBIfam" id="TIGR00083">
    <property type="entry name" value="ribF"/>
    <property type="match status" value="1"/>
</dbReference>
<keyword evidence="6 15" id="KW-0808">Transferase</keyword>
<keyword evidence="8 15" id="KW-0547">Nucleotide-binding</keyword>
<dbReference type="GO" id="GO:0003919">
    <property type="term" value="F:FMN adenylyltransferase activity"/>
    <property type="evidence" value="ECO:0007669"/>
    <property type="project" value="UniProtKB-UniRule"/>
</dbReference>
<evidence type="ECO:0000256" key="3">
    <source>
        <dbReference type="ARBA" id="ARBA00005201"/>
    </source>
</evidence>
<keyword evidence="12" id="KW-0511">Multifunctional enzyme</keyword>
<evidence type="ECO:0000256" key="12">
    <source>
        <dbReference type="ARBA" id="ARBA00023268"/>
    </source>
</evidence>
<dbReference type="CDD" id="cd02064">
    <property type="entry name" value="FAD_synthetase_N"/>
    <property type="match status" value="1"/>
</dbReference>
<dbReference type="EC" id="2.7.7.2" evidence="15"/>
<dbReference type="Pfam" id="PF06574">
    <property type="entry name" value="FAD_syn"/>
    <property type="match status" value="1"/>
</dbReference>
<keyword evidence="5 15" id="KW-0288">FMN</keyword>
<evidence type="ECO:0000256" key="10">
    <source>
        <dbReference type="ARBA" id="ARBA00022827"/>
    </source>
</evidence>
<dbReference type="Gene3D" id="3.40.50.620">
    <property type="entry name" value="HUPs"/>
    <property type="match status" value="1"/>
</dbReference>
<dbReference type="InterPro" id="IPR002606">
    <property type="entry name" value="Riboflavin_kinase_bac"/>
</dbReference>
<organism evidence="17 18">
    <name type="scientific">Psittacicella gerlachiana</name>
    <dbReference type="NCBI Taxonomy" id="2028574"/>
    <lineage>
        <taxon>Bacteria</taxon>
        <taxon>Pseudomonadati</taxon>
        <taxon>Pseudomonadota</taxon>
        <taxon>Gammaproteobacteria</taxon>
        <taxon>Pasteurellales</taxon>
        <taxon>Psittacicellaceae</taxon>
        <taxon>Psittacicella</taxon>
    </lineage>
</organism>
<name>A0A3A1YMJ0_9GAMM</name>
<comment type="pathway">
    <text evidence="2 15">Cofactor biosynthesis; FAD biosynthesis; FAD from FMN: step 1/1.</text>
</comment>
<evidence type="ECO:0000256" key="9">
    <source>
        <dbReference type="ARBA" id="ARBA00022777"/>
    </source>
</evidence>
<dbReference type="EC" id="2.7.1.26" evidence="15"/>
<reference evidence="17 18" key="1">
    <citation type="submission" date="2017-08" db="EMBL/GenBank/DDBJ databases">
        <title>Reclassification of Bisgaard taxon 37 and 44.</title>
        <authorList>
            <person name="Christensen H."/>
        </authorList>
    </citation>
    <scope>NUCLEOTIDE SEQUENCE [LARGE SCALE GENOMIC DNA]</scope>
    <source>
        <strain evidence="17 18">EEAB3T1</strain>
    </source>
</reference>
<evidence type="ECO:0000256" key="5">
    <source>
        <dbReference type="ARBA" id="ARBA00022643"/>
    </source>
</evidence>
<proteinExistence type="inferred from homology"/>
<dbReference type="UniPathway" id="UPA00276">
    <property type="reaction ID" value="UER00406"/>
</dbReference>
<evidence type="ECO:0000313" key="17">
    <source>
        <dbReference type="EMBL" id="RIY38459.1"/>
    </source>
</evidence>
<dbReference type="Proteomes" id="UP000265964">
    <property type="component" value="Unassembled WGS sequence"/>
</dbReference>
<dbReference type="FunFam" id="3.40.50.620:FF:000021">
    <property type="entry name" value="Riboflavin biosynthesis protein"/>
    <property type="match status" value="1"/>
</dbReference>
<feature type="domain" description="Riboflavin kinase" evidence="16">
    <location>
        <begin position="183"/>
        <end position="310"/>
    </location>
</feature>
<evidence type="ECO:0000256" key="4">
    <source>
        <dbReference type="ARBA" id="ARBA00022630"/>
    </source>
</evidence>
<dbReference type="UniPathway" id="UPA00277">
    <property type="reaction ID" value="UER00407"/>
</dbReference>
<comment type="function">
    <text evidence="1">Catalyzes the phosphorylation of riboflavin to FMN followed by the adenylation of FMN to FAD.</text>
</comment>
<dbReference type="RefSeq" id="WP_119534088.1">
    <property type="nucleotide sequence ID" value="NZ_NRJF01000024.1"/>
</dbReference>
<dbReference type="GO" id="GO:0005524">
    <property type="term" value="F:ATP binding"/>
    <property type="evidence" value="ECO:0007669"/>
    <property type="project" value="UniProtKB-UniRule"/>
</dbReference>
<dbReference type="InterPro" id="IPR015864">
    <property type="entry name" value="FAD_synthase"/>
</dbReference>
<dbReference type="GO" id="GO:0008531">
    <property type="term" value="F:riboflavin kinase activity"/>
    <property type="evidence" value="ECO:0007669"/>
    <property type="project" value="UniProtKB-UniRule"/>
</dbReference>
<protein>
    <recommendedName>
        <fullName evidence="15">Riboflavin biosynthesis protein</fullName>
    </recommendedName>
    <domain>
        <recommendedName>
            <fullName evidence="15">Riboflavin kinase</fullName>
            <ecNumber evidence="15">2.7.1.26</ecNumber>
        </recommendedName>
        <alternativeName>
            <fullName evidence="15">Flavokinase</fullName>
        </alternativeName>
    </domain>
    <domain>
        <recommendedName>
            <fullName evidence="15">FMN adenylyltransferase</fullName>
            <ecNumber evidence="15">2.7.7.2</ecNumber>
        </recommendedName>
        <alternativeName>
            <fullName evidence="15">FAD pyrophosphorylase</fullName>
        </alternativeName>
        <alternativeName>
            <fullName evidence="15">FAD synthase</fullName>
        </alternativeName>
    </domain>
</protein>
<accession>A0A3A1YMJ0</accession>
<dbReference type="GO" id="GO:0006747">
    <property type="term" value="P:FAD biosynthetic process"/>
    <property type="evidence" value="ECO:0007669"/>
    <property type="project" value="UniProtKB-UniRule"/>
</dbReference>
<dbReference type="Gene3D" id="2.40.30.30">
    <property type="entry name" value="Riboflavin kinase-like"/>
    <property type="match status" value="1"/>
</dbReference>
<dbReference type="EMBL" id="NRJF01000024">
    <property type="protein sequence ID" value="RIY38459.1"/>
    <property type="molecule type" value="Genomic_DNA"/>
</dbReference>
<dbReference type="AlphaFoldDB" id="A0A3A1YMJ0"/>
<dbReference type="SMART" id="SM00904">
    <property type="entry name" value="Flavokinase"/>
    <property type="match status" value="1"/>
</dbReference>
<dbReference type="SUPFAM" id="SSF52374">
    <property type="entry name" value="Nucleotidylyl transferase"/>
    <property type="match status" value="1"/>
</dbReference>
<dbReference type="GO" id="GO:0009231">
    <property type="term" value="P:riboflavin biosynthetic process"/>
    <property type="evidence" value="ECO:0007669"/>
    <property type="project" value="InterPro"/>
</dbReference>
<gene>
    <name evidence="17" type="primary">ribF</name>
    <name evidence="17" type="ORF">CKF59_00820</name>
</gene>
<keyword evidence="9 15" id="KW-0418">Kinase</keyword>
<evidence type="ECO:0000256" key="15">
    <source>
        <dbReference type="PIRNR" id="PIRNR004491"/>
    </source>
</evidence>
<keyword evidence="4 15" id="KW-0285">Flavoprotein</keyword>
<evidence type="ECO:0000256" key="14">
    <source>
        <dbReference type="ARBA" id="ARBA00049494"/>
    </source>
</evidence>
<evidence type="ECO:0000256" key="2">
    <source>
        <dbReference type="ARBA" id="ARBA00004726"/>
    </source>
</evidence>
<evidence type="ECO:0000313" key="18">
    <source>
        <dbReference type="Proteomes" id="UP000265964"/>
    </source>
</evidence>